<evidence type="ECO:0000259" key="10">
    <source>
        <dbReference type="Pfam" id="PF02880"/>
    </source>
</evidence>
<evidence type="ECO:0000256" key="2">
    <source>
        <dbReference type="ARBA" id="ARBA00010231"/>
    </source>
</evidence>
<evidence type="ECO:0000256" key="4">
    <source>
        <dbReference type="ARBA" id="ARBA00022723"/>
    </source>
</evidence>
<feature type="domain" description="Alpha-D-phosphohexomutase alpha/beta/alpha" evidence="10">
    <location>
        <begin position="283"/>
        <end position="378"/>
    </location>
</feature>
<dbReference type="GO" id="GO:0008966">
    <property type="term" value="F:phosphoglucosamine mutase activity"/>
    <property type="evidence" value="ECO:0007669"/>
    <property type="project" value="TreeGrafter"/>
</dbReference>
<dbReference type="SUPFAM" id="SSF53738">
    <property type="entry name" value="Phosphoglucomutase, first 3 domains"/>
    <property type="match status" value="3"/>
</dbReference>
<protein>
    <submittedName>
        <fullName evidence="11">Phosphomannomutase</fullName>
    </submittedName>
</protein>
<dbReference type="SUPFAM" id="SSF55957">
    <property type="entry name" value="Phosphoglucomutase, C-terminal domain"/>
    <property type="match status" value="1"/>
</dbReference>
<organism evidence="11 12">
    <name type="scientific">Providencia sneebia DSM 19967</name>
    <dbReference type="NCBI Taxonomy" id="1141660"/>
    <lineage>
        <taxon>Bacteria</taxon>
        <taxon>Pseudomonadati</taxon>
        <taxon>Pseudomonadota</taxon>
        <taxon>Gammaproteobacteria</taxon>
        <taxon>Enterobacterales</taxon>
        <taxon>Morganellaceae</taxon>
        <taxon>Providencia</taxon>
    </lineage>
</organism>
<dbReference type="Gene3D" id="3.40.120.10">
    <property type="entry name" value="Alpha-D-Glucose-1,6-Bisphosphate, subunit A, domain 3"/>
    <property type="match status" value="3"/>
</dbReference>
<dbReference type="InterPro" id="IPR036900">
    <property type="entry name" value="A-D-PHexomutase_C_sf"/>
</dbReference>
<dbReference type="Proteomes" id="UP000010290">
    <property type="component" value="Chromosome"/>
</dbReference>
<reference evidence="11 12" key="1">
    <citation type="journal article" date="2012" name="BMC Genomics">
        <title>Comparative genomics of bacteria in the genus Providencia isolated from wild Drosophila melanogaster.</title>
        <authorList>
            <person name="Galac M.R."/>
            <person name="Lazzaro B.P."/>
        </authorList>
    </citation>
    <scope>NUCLEOTIDE SEQUENCE [LARGE SCALE GENOMIC DNA]</scope>
    <source>
        <strain evidence="11 12">DSM 19967</strain>
    </source>
</reference>
<dbReference type="InterPro" id="IPR005846">
    <property type="entry name" value="A-D-PHexomutase_a/b/a-III"/>
</dbReference>
<dbReference type="InterPro" id="IPR050060">
    <property type="entry name" value="Phosphoglucosamine_mutase"/>
</dbReference>
<dbReference type="HOGENOM" id="CLU_045514_1_0_6"/>
<feature type="domain" description="Alpha-D-phosphohexomutase alpha/beta/alpha" evidence="9">
    <location>
        <begin position="160"/>
        <end position="258"/>
    </location>
</feature>
<comment type="caution">
    <text evidence="11">The sequence shown here is derived from an EMBL/GenBank/DDBJ whole genome shotgun (WGS) entry which is preliminary data.</text>
</comment>
<keyword evidence="6" id="KW-0413">Isomerase</keyword>
<evidence type="ECO:0000259" key="7">
    <source>
        <dbReference type="Pfam" id="PF00408"/>
    </source>
</evidence>
<dbReference type="Pfam" id="PF00408">
    <property type="entry name" value="PGM_PMM_IV"/>
    <property type="match status" value="1"/>
</dbReference>
<keyword evidence="12" id="KW-1185">Reference proteome</keyword>
<feature type="domain" description="Alpha-D-phosphohexomutase alpha/beta/alpha" evidence="8">
    <location>
        <begin position="14"/>
        <end position="136"/>
    </location>
</feature>
<dbReference type="PANTHER" id="PTHR42946:SF1">
    <property type="entry name" value="PHOSPHOGLUCOMUTASE (ALPHA-D-GLUCOSE-1,6-BISPHOSPHATE-DEPENDENT)"/>
    <property type="match status" value="1"/>
</dbReference>
<dbReference type="PANTHER" id="PTHR42946">
    <property type="entry name" value="PHOSPHOHEXOSE MUTASE"/>
    <property type="match status" value="1"/>
</dbReference>
<name>K8WYH8_9GAMM</name>
<gene>
    <name evidence="11" type="ORF">OO7_01181</name>
</gene>
<dbReference type="InterPro" id="IPR005845">
    <property type="entry name" value="A-D-PHexomutase_a/b/a-II"/>
</dbReference>
<dbReference type="AlphaFoldDB" id="K8WYH8"/>
<dbReference type="CDD" id="cd03088">
    <property type="entry name" value="ManB"/>
    <property type="match status" value="1"/>
</dbReference>
<dbReference type="GO" id="GO:0004615">
    <property type="term" value="F:phosphomannomutase activity"/>
    <property type="evidence" value="ECO:0007669"/>
    <property type="project" value="TreeGrafter"/>
</dbReference>
<evidence type="ECO:0000313" key="12">
    <source>
        <dbReference type="Proteomes" id="UP000010290"/>
    </source>
</evidence>
<sequence length="479" mass="52945">MLKKSSEVIKNSDIAFGTSGARGLVTQFTNESCAAFTHAFIDSIKKEFNFKHIAVAIDNRPSSEFIASACIDAIKQQGIEPIYYGVIPTPALAHISMSNNIPCIMVTGSHIPFDRNGLKFYRPDGEITKQDEQLILNCNIPFTVTNDISDLPPADKLASEKYIERYSSIFNENLLSGKRIGIYEHSSAGRDIYSKLLKKLGAEVISLGRSNEFVPIDTEAVSEEDKTKARNWSKQYQLDAIFSTDGDGDRPLVADENGEWLRGDILGLLCSLELDIEALAIPVSCNTIISTHKHFFCVKQTKIGSPYVIEEFTNLSSKYKRIAGFEANGGFLLGSNIDVNGKHLSALPTRDAVLPFLMLLSAAKEKGISQLVKELPQRITFSDRIQNFATEKSKKIIKDAQENPQALLQSLGFSDLEIIDINTIDGLRITLSDSNIIHLRPSGNAPELRCYAEANDAEIAKSIVTQVLHNIKNIPETFI</sequence>
<dbReference type="GO" id="GO:0046872">
    <property type="term" value="F:metal ion binding"/>
    <property type="evidence" value="ECO:0007669"/>
    <property type="project" value="UniProtKB-KW"/>
</dbReference>
<dbReference type="EMBL" id="AKKN01000002">
    <property type="protein sequence ID" value="EKT61275.1"/>
    <property type="molecule type" value="Genomic_DNA"/>
</dbReference>
<keyword evidence="3" id="KW-0597">Phosphoprotein</keyword>
<dbReference type="GO" id="GO:0009252">
    <property type="term" value="P:peptidoglycan biosynthetic process"/>
    <property type="evidence" value="ECO:0007669"/>
    <property type="project" value="TreeGrafter"/>
</dbReference>
<proteinExistence type="inferred from homology"/>
<dbReference type="GO" id="GO:0005829">
    <property type="term" value="C:cytosol"/>
    <property type="evidence" value="ECO:0007669"/>
    <property type="project" value="TreeGrafter"/>
</dbReference>
<keyword evidence="5" id="KW-0460">Magnesium</keyword>
<comment type="similarity">
    <text evidence="2">Belongs to the phosphohexose mutase family.</text>
</comment>
<dbReference type="RefSeq" id="WP_008914132.1">
    <property type="nucleotide sequence ID" value="NZ_CM001773.1"/>
</dbReference>
<evidence type="ECO:0000259" key="8">
    <source>
        <dbReference type="Pfam" id="PF02878"/>
    </source>
</evidence>
<keyword evidence="4" id="KW-0479">Metal-binding</keyword>
<evidence type="ECO:0000256" key="1">
    <source>
        <dbReference type="ARBA" id="ARBA00001946"/>
    </source>
</evidence>
<dbReference type="OrthoDB" id="9803322at2"/>
<evidence type="ECO:0000256" key="5">
    <source>
        <dbReference type="ARBA" id="ARBA00022842"/>
    </source>
</evidence>
<accession>K8WYH8</accession>
<comment type="cofactor">
    <cofactor evidence="1">
        <name>Mg(2+)</name>
        <dbReference type="ChEBI" id="CHEBI:18420"/>
    </cofactor>
</comment>
<evidence type="ECO:0000256" key="6">
    <source>
        <dbReference type="ARBA" id="ARBA00023235"/>
    </source>
</evidence>
<dbReference type="GO" id="GO:0006048">
    <property type="term" value="P:UDP-N-acetylglucosamine biosynthetic process"/>
    <property type="evidence" value="ECO:0007669"/>
    <property type="project" value="TreeGrafter"/>
</dbReference>
<dbReference type="InterPro" id="IPR005844">
    <property type="entry name" value="A-D-PHexomutase_a/b/a-I"/>
</dbReference>
<dbReference type="Pfam" id="PF02878">
    <property type="entry name" value="PGM_PMM_I"/>
    <property type="match status" value="1"/>
</dbReference>
<dbReference type="Pfam" id="PF02880">
    <property type="entry name" value="PGM_PMM_III"/>
    <property type="match status" value="1"/>
</dbReference>
<evidence type="ECO:0000313" key="11">
    <source>
        <dbReference type="EMBL" id="EKT61275.1"/>
    </source>
</evidence>
<evidence type="ECO:0000256" key="3">
    <source>
        <dbReference type="ARBA" id="ARBA00022553"/>
    </source>
</evidence>
<dbReference type="InterPro" id="IPR016055">
    <property type="entry name" value="A-D-PHexomutase_a/b/a-I/II/III"/>
</dbReference>
<dbReference type="Gene3D" id="3.30.310.50">
    <property type="entry name" value="Alpha-D-phosphohexomutase, C-terminal domain"/>
    <property type="match status" value="1"/>
</dbReference>
<dbReference type="PATRIC" id="fig|1141660.3.peg.231"/>
<evidence type="ECO:0000259" key="9">
    <source>
        <dbReference type="Pfam" id="PF02879"/>
    </source>
</evidence>
<dbReference type="GO" id="GO:0005975">
    <property type="term" value="P:carbohydrate metabolic process"/>
    <property type="evidence" value="ECO:0007669"/>
    <property type="project" value="InterPro"/>
</dbReference>
<feature type="domain" description="Alpha-D-phosphohexomutase C-terminal" evidence="7">
    <location>
        <begin position="406"/>
        <end position="468"/>
    </location>
</feature>
<dbReference type="Pfam" id="PF02879">
    <property type="entry name" value="PGM_PMM_II"/>
    <property type="match status" value="1"/>
</dbReference>
<dbReference type="InterPro" id="IPR005843">
    <property type="entry name" value="A-D-PHexomutase_C"/>
</dbReference>